<organism evidence="2 3">
    <name type="scientific">Pseudoduganella aquatica</name>
    <dbReference type="NCBI Taxonomy" id="2660641"/>
    <lineage>
        <taxon>Bacteria</taxon>
        <taxon>Pseudomonadati</taxon>
        <taxon>Pseudomonadota</taxon>
        <taxon>Betaproteobacteria</taxon>
        <taxon>Burkholderiales</taxon>
        <taxon>Oxalobacteraceae</taxon>
        <taxon>Telluria group</taxon>
        <taxon>Pseudoduganella</taxon>
    </lineage>
</organism>
<gene>
    <name evidence="2" type="ORF">GTP77_25400</name>
</gene>
<keyword evidence="1" id="KW-0732">Signal</keyword>
<dbReference type="InterPro" id="IPR038674">
    <property type="entry name" value="CzcE_sf"/>
</dbReference>
<evidence type="ECO:0000256" key="1">
    <source>
        <dbReference type="SAM" id="SignalP"/>
    </source>
</evidence>
<feature type="signal peptide" evidence="1">
    <location>
        <begin position="1"/>
        <end position="23"/>
    </location>
</feature>
<dbReference type="RefSeq" id="WP_161074945.1">
    <property type="nucleotide sequence ID" value="NZ_WWCU01000042.1"/>
</dbReference>
<dbReference type="Gene3D" id="2.60.40.2280">
    <property type="entry name" value="Heavy-metal resistance protein CzcE"/>
    <property type="match status" value="1"/>
</dbReference>
<dbReference type="Pfam" id="PF16986">
    <property type="entry name" value="CzcE"/>
    <property type="match status" value="1"/>
</dbReference>
<comment type="caution">
    <text evidence="2">The sequence shown here is derived from an EMBL/GenBank/DDBJ whole genome shotgun (WGS) entry which is preliminary data.</text>
</comment>
<sequence length="110" mass="11255">MFNALRMAALTAALAAASTGAFASTNGTAVYGKAVASANAQRTVTLTAATAGVNVDNGDTVEFKTASGERFTWHFDTLTGESAFHLAKIAPAGSVDPKVVVYVGANPLYR</sequence>
<proteinExistence type="predicted"/>
<accession>A0A7X4KQ83</accession>
<reference evidence="2 3" key="1">
    <citation type="submission" date="2019-12" db="EMBL/GenBank/DDBJ databases">
        <title>Novel species isolated from a subtropical stream in China.</title>
        <authorList>
            <person name="Lu H."/>
        </authorList>
    </citation>
    <scope>NUCLEOTIDE SEQUENCE [LARGE SCALE GENOMIC DNA]</scope>
    <source>
        <strain evidence="2 3">FT127W</strain>
    </source>
</reference>
<dbReference type="Proteomes" id="UP000450676">
    <property type="component" value="Unassembled WGS sequence"/>
</dbReference>
<keyword evidence="3" id="KW-1185">Reference proteome</keyword>
<dbReference type="InterPro" id="IPR031560">
    <property type="entry name" value="CzcE"/>
</dbReference>
<dbReference type="EMBL" id="WWCU01000042">
    <property type="protein sequence ID" value="MYN10660.1"/>
    <property type="molecule type" value="Genomic_DNA"/>
</dbReference>
<feature type="chain" id="PRO_5031331179" evidence="1">
    <location>
        <begin position="24"/>
        <end position="110"/>
    </location>
</feature>
<evidence type="ECO:0000313" key="3">
    <source>
        <dbReference type="Proteomes" id="UP000450676"/>
    </source>
</evidence>
<evidence type="ECO:0000313" key="2">
    <source>
        <dbReference type="EMBL" id="MYN10660.1"/>
    </source>
</evidence>
<name>A0A7X4KQ83_9BURK</name>
<protein>
    <submittedName>
        <fullName evidence="2">CzcE family metal-binding protein</fullName>
    </submittedName>
</protein>
<dbReference type="AlphaFoldDB" id="A0A7X4KQ83"/>